<dbReference type="SUPFAM" id="SSF55785">
    <property type="entry name" value="PYP-like sensor domain (PAS domain)"/>
    <property type="match status" value="1"/>
</dbReference>
<dbReference type="Gene3D" id="3.20.20.450">
    <property type="entry name" value="EAL domain"/>
    <property type="match status" value="1"/>
</dbReference>
<dbReference type="PROSITE" id="PS50112">
    <property type="entry name" value="PAS"/>
    <property type="match status" value="1"/>
</dbReference>
<sequence>MKTNYPKELSKDLLFDWLCRLGDQYQTGFVVSDPDQPNNPLVYVNDSFLRLTGFSRAEIVGGNCRLLQGPETLANTVHSIRNQMATGDPIHTELLNYRKDGTPFWNELVIQPLRDDKGILLFYIGLQLDVTSRKQTEALFVVQQDIYQGIEKGYALSVLLQKICDVAESFFQQDTKCSILLLDSKDQLIVAAARSLPESYNQAIQGSKIGINAGSCGTAAFTKKPVIVTDIETSPLWTDYKDLALAHNLRACWSIPILTQENKVVGTIATYFTNPNKPRAVDLEFMQRLAPLISLVVKYSDHQEEILRLAYMDADTGIPNRHYFINELKDLLNENEPGFVAIIEPSEFAHIVDVYGRVAGDELIKQMCKRIQRVCKRSEDIIARFSSPALIIASLIPTYEFERYTSLILSSVNDPFLIGDEEMYVTMKIGVTPFQGNKIDCEELIRYSDTAISEAKKRAGNALSFFTIDQDEKAKRKLYIINHLSHALQRSEFDIHIQPKVDLNSGEIFSFEALARWNSPELGQVPPSVFIPVAENSGKIRAIEQIILAKVLTWLQKRKREGKTLFPVAINISNDHFFHPYFVADLRKTVKEYGISAKYLRIEITESVGLVDFDLAKNIFEQLKLAGFESSVDDFGMGFSSLSYLQQLPVSEIKIDRSFISKIESEGTLAIVRTIVQLAANLNMKSIAEGIETVEQLTILRTIGCNSGQGYYFHKPMTLDEMDSILDREQH</sequence>
<feature type="domain" description="GGDEF" evidence="4">
    <location>
        <begin position="336"/>
        <end position="468"/>
    </location>
</feature>
<dbReference type="CDD" id="cd01949">
    <property type="entry name" value="GGDEF"/>
    <property type="match status" value="1"/>
</dbReference>
<comment type="caution">
    <text evidence="5">The sequence shown here is derived from an EMBL/GenBank/DDBJ whole genome shotgun (WGS) entry which is preliminary data.</text>
</comment>
<dbReference type="PROSITE" id="PS50887">
    <property type="entry name" value="GGDEF"/>
    <property type="match status" value="1"/>
</dbReference>
<name>A0ABW1L8H6_9BACL</name>
<dbReference type="SMART" id="SM00091">
    <property type="entry name" value="PAS"/>
    <property type="match status" value="1"/>
</dbReference>
<feature type="domain" description="EAL" evidence="3">
    <location>
        <begin position="477"/>
        <end position="730"/>
    </location>
</feature>
<dbReference type="InterPro" id="IPR043128">
    <property type="entry name" value="Rev_trsase/Diguanyl_cyclase"/>
</dbReference>
<dbReference type="Gene3D" id="3.30.450.40">
    <property type="match status" value="1"/>
</dbReference>
<dbReference type="InterPro" id="IPR003018">
    <property type="entry name" value="GAF"/>
</dbReference>
<dbReference type="SUPFAM" id="SSF55073">
    <property type="entry name" value="Nucleotide cyclase"/>
    <property type="match status" value="1"/>
</dbReference>
<dbReference type="Gene3D" id="3.30.70.270">
    <property type="match status" value="1"/>
</dbReference>
<dbReference type="EMBL" id="JBHSRI010000019">
    <property type="protein sequence ID" value="MFC6040300.1"/>
    <property type="molecule type" value="Genomic_DNA"/>
</dbReference>
<dbReference type="InterPro" id="IPR001610">
    <property type="entry name" value="PAC"/>
</dbReference>
<evidence type="ECO:0000259" key="1">
    <source>
        <dbReference type="PROSITE" id="PS50112"/>
    </source>
</evidence>
<dbReference type="SMART" id="SM00086">
    <property type="entry name" value="PAC"/>
    <property type="match status" value="1"/>
</dbReference>
<dbReference type="RefSeq" id="WP_377734700.1">
    <property type="nucleotide sequence ID" value="NZ_JBHSRI010000019.1"/>
</dbReference>
<dbReference type="Pfam" id="PF13185">
    <property type="entry name" value="GAF_2"/>
    <property type="match status" value="1"/>
</dbReference>
<feature type="domain" description="PAS" evidence="1">
    <location>
        <begin position="23"/>
        <end position="87"/>
    </location>
</feature>
<organism evidence="5 6">
    <name type="scientific">Paenisporosarcina macmurdoensis</name>
    <dbReference type="NCBI Taxonomy" id="212659"/>
    <lineage>
        <taxon>Bacteria</taxon>
        <taxon>Bacillati</taxon>
        <taxon>Bacillota</taxon>
        <taxon>Bacilli</taxon>
        <taxon>Bacillales</taxon>
        <taxon>Caryophanaceae</taxon>
        <taxon>Paenisporosarcina</taxon>
    </lineage>
</organism>
<dbReference type="SMART" id="SM00267">
    <property type="entry name" value="GGDEF"/>
    <property type="match status" value="1"/>
</dbReference>
<dbReference type="InterPro" id="IPR029787">
    <property type="entry name" value="Nucleotide_cyclase"/>
</dbReference>
<dbReference type="InterPro" id="IPR000160">
    <property type="entry name" value="GGDEF_dom"/>
</dbReference>
<dbReference type="PANTHER" id="PTHR33121:SF70">
    <property type="entry name" value="SIGNALING PROTEIN YKOW"/>
    <property type="match status" value="1"/>
</dbReference>
<dbReference type="NCBIfam" id="TIGR00229">
    <property type="entry name" value="sensory_box"/>
    <property type="match status" value="1"/>
</dbReference>
<dbReference type="Gene3D" id="3.30.450.20">
    <property type="entry name" value="PAS domain"/>
    <property type="match status" value="1"/>
</dbReference>
<evidence type="ECO:0000313" key="5">
    <source>
        <dbReference type="EMBL" id="MFC6040300.1"/>
    </source>
</evidence>
<dbReference type="SUPFAM" id="SSF141868">
    <property type="entry name" value="EAL domain-like"/>
    <property type="match status" value="1"/>
</dbReference>
<dbReference type="PANTHER" id="PTHR33121">
    <property type="entry name" value="CYCLIC DI-GMP PHOSPHODIESTERASE PDEF"/>
    <property type="match status" value="1"/>
</dbReference>
<dbReference type="InterPro" id="IPR050706">
    <property type="entry name" value="Cyclic-di-GMP_PDE-like"/>
</dbReference>
<evidence type="ECO:0000259" key="2">
    <source>
        <dbReference type="PROSITE" id="PS50113"/>
    </source>
</evidence>
<dbReference type="InterPro" id="IPR000700">
    <property type="entry name" value="PAS-assoc_C"/>
</dbReference>
<dbReference type="PROSITE" id="PS50113">
    <property type="entry name" value="PAC"/>
    <property type="match status" value="1"/>
</dbReference>
<gene>
    <name evidence="5" type="ORF">ACFPYN_12785</name>
</gene>
<reference evidence="6" key="1">
    <citation type="journal article" date="2019" name="Int. J. Syst. Evol. Microbiol.">
        <title>The Global Catalogue of Microorganisms (GCM) 10K type strain sequencing project: providing services to taxonomists for standard genome sequencing and annotation.</title>
        <authorList>
            <consortium name="The Broad Institute Genomics Platform"/>
            <consortium name="The Broad Institute Genome Sequencing Center for Infectious Disease"/>
            <person name="Wu L."/>
            <person name="Ma J."/>
        </authorList>
    </citation>
    <scope>NUCLEOTIDE SEQUENCE [LARGE SCALE GENOMIC DNA]</scope>
    <source>
        <strain evidence="6">CCUG 54527</strain>
    </source>
</reference>
<keyword evidence="6" id="KW-1185">Reference proteome</keyword>
<protein>
    <submittedName>
        <fullName evidence="5">EAL domain-containing protein</fullName>
    </submittedName>
</protein>
<dbReference type="SMART" id="SM00052">
    <property type="entry name" value="EAL"/>
    <property type="match status" value="1"/>
</dbReference>
<dbReference type="SUPFAM" id="SSF55781">
    <property type="entry name" value="GAF domain-like"/>
    <property type="match status" value="1"/>
</dbReference>
<dbReference type="Pfam" id="PF13426">
    <property type="entry name" value="PAS_9"/>
    <property type="match status" value="1"/>
</dbReference>
<dbReference type="CDD" id="cd00130">
    <property type="entry name" value="PAS"/>
    <property type="match status" value="1"/>
</dbReference>
<dbReference type="PROSITE" id="PS50883">
    <property type="entry name" value="EAL"/>
    <property type="match status" value="1"/>
</dbReference>
<dbReference type="Pfam" id="PF00563">
    <property type="entry name" value="EAL"/>
    <property type="match status" value="1"/>
</dbReference>
<dbReference type="NCBIfam" id="TIGR00254">
    <property type="entry name" value="GGDEF"/>
    <property type="match status" value="1"/>
</dbReference>
<feature type="domain" description="PAC" evidence="2">
    <location>
        <begin position="88"/>
        <end position="142"/>
    </location>
</feature>
<accession>A0ABW1L8H6</accession>
<proteinExistence type="predicted"/>
<dbReference type="InterPro" id="IPR000014">
    <property type="entry name" value="PAS"/>
</dbReference>
<dbReference type="CDD" id="cd01948">
    <property type="entry name" value="EAL"/>
    <property type="match status" value="1"/>
</dbReference>
<dbReference type="Proteomes" id="UP001596170">
    <property type="component" value="Unassembled WGS sequence"/>
</dbReference>
<dbReference type="InterPro" id="IPR001633">
    <property type="entry name" value="EAL_dom"/>
</dbReference>
<dbReference type="SMART" id="SM00065">
    <property type="entry name" value="GAF"/>
    <property type="match status" value="1"/>
</dbReference>
<dbReference type="InterPro" id="IPR035919">
    <property type="entry name" value="EAL_sf"/>
</dbReference>
<evidence type="ECO:0000313" key="6">
    <source>
        <dbReference type="Proteomes" id="UP001596170"/>
    </source>
</evidence>
<dbReference type="Pfam" id="PF00990">
    <property type="entry name" value="GGDEF"/>
    <property type="match status" value="1"/>
</dbReference>
<evidence type="ECO:0000259" key="4">
    <source>
        <dbReference type="PROSITE" id="PS50887"/>
    </source>
</evidence>
<dbReference type="InterPro" id="IPR035965">
    <property type="entry name" value="PAS-like_dom_sf"/>
</dbReference>
<dbReference type="InterPro" id="IPR029016">
    <property type="entry name" value="GAF-like_dom_sf"/>
</dbReference>
<evidence type="ECO:0000259" key="3">
    <source>
        <dbReference type="PROSITE" id="PS50883"/>
    </source>
</evidence>